<evidence type="ECO:0000256" key="1">
    <source>
        <dbReference type="ARBA" id="ARBA00004123"/>
    </source>
</evidence>
<accession>A0A0C2XC85</accession>
<evidence type="ECO:0000313" key="12">
    <source>
        <dbReference type="Proteomes" id="UP000054549"/>
    </source>
</evidence>
<proteinExistence type="predicted"/>
<evidence type="ECO:0000256" key="9">
    <source>
        <dbReference type="SAM" id="MobiDB-lite"/>
    </source>
</evidence>
<evidence type="ECO:0000256" key="5">
    <source>
        <dbReference type="ARBA" id="ARBA00023015"/>
    </source>
</evidence>
<dbReference type="OrthoDB" id="8117402at2759"/>
<dbReference type="InterPro" id="IPR051061">
    <property type="entry name" value="Zinc_finger_trans_reg"/>
</dbReference>
<dbReference type="PANTHER" id="PTHR46179">
    <property type="entry name" value="ZINC FINGER PROTEIN"/>
    <property type="match status" value="1"/>
</dbReference>
<dbReference type="EMBL" id="KN818233">
    <property type="protein sequence ID" value="KIL66981.1"/>
    <property type="molecule type" value="Genomic_DNA"/>
</dbReference>
<reference evidence="11 12" key="1">
    <citation type="submission" date="2014-04" db="EMBL/GenBank/DDBJ databases">
        <title>Evolutionary Origins and Diversification of the Mycorrhizal Mutualists.</title>
        <authorList>
            <consortium name="DOE Joint Genome Institute"/>
            <consortium name="Mycorrhizal Genomics Consortium"/>
            <person name="Kohler A."/>
            <person name="Kuo A."/>
            <person name="Nagy L.G."/>
            <person name="Floudas D."/>
            <person name="Copeland A."/>
            <person name="Barry K.W."/>
            <person name="Cichocki N."/>
            <person name="Veneault-Fourrey C."/>
            <person name="LaButti K."/>
            <person name="Lindquist E.A."/>
            <person name="Lipzen A."/>
            <person name="Lundell T."/>
            <person name="Morin E."/>
            <person name="Murat C."/>
            <person name="Riley R."/>
            <person name="Ohm R."/>
            <person name="Sun H."/>
            <person name="Tunlid A."/>
            <person name="Henrissat B."/>
            <person name="Grigoriev I.V."/>
            <person name="Hibbett D.S."/>
            <person name="Martin F."/>
        </authorList>
    </citation>
    <scope>NUCLEOTIDE SEQUENCE [LARGE SCALE GENOMIC DNA]</scope>
    <source>
        <strain evidence="11 12">Koide BX008</strain>
    </source>
</reference>
<dbReference type="Proteomes" id="UP000054549">
    <property type="component" value="Unassembled WGS sequence"/>
</dbReference>
<dbReference type="PROSITE" id="PS50157">
    <property type="entry name" value="ZINC_FINGER_C2H2_2"/>
    <property type="match status" value="2"/>
</dbReference>
<sequence>MALTLPVEELIRLQITFRLSPDDLLTFDMLSNPNTSSPPLSPLSGYKLHLKGSRDGSGLCLKVWAHYDGDCQPDQPRCETGVDTESSDLQSPQSTEEPCITENEYDVGSGSNIVHYDTHTEPTWYDYQEANGAMQLANAFAPAEPICSFNNDPWFKDNAPLEVLGNVGESRSTAPQPGACFEKHNVSDYHDSQSILYSTLLSGVDTLCAQNAAIPAGTAHSRPELRILPTTIAYSASVDSSMSPYSDASSPTNTSSAPSPNNSSRPYRCLDPTCDRWFKRDYTRKVHMLTHRRRDRKPFGCSFPGCSERFSRKHDRLRHEVSRHGLESEWTCQPCHRFFSSRSTMERHIFDKHGDDVSKSWEAG</sequence>
<feature type="region of interest" description="Disordered" evidence="9">
    <location>
        <begin position="77"/>
        <end position="104"/>
    </location>
</feature>
<evidence type="ECO:0000259" key="10">
    <source>
        <dbReference type="PROSITE" id="PS50157"/>
    </source>
</evidence>
<evidence type="ECO:0000256" key="8">
    <source>
        <dbReference type="PROSITE-ProRule" id="PRU00042"/>
    </source>
</evidence>
<dbReference type="InterPro" id="IPR013087">
    <property type="entry name" value="Znf_C2H2_type"/>
</dbReference>
<keyword evidence="3 8" id="KW-0863">Zinc-finger</keyword>
<dbReference type="Gene3D" id="3.30.160.60">
    <property type="entry name" value="Classic Zinc Finger"/>
    <property type="match status" value="1"/>
</dbReference>
<dbReference type="PANTHER" id="PTHR46179:SF13">
    <property type="entry name" value="C2H2-TYPE DOMAIN-CONTAINING PROTEIN"/>
    <property type="match status" value="1"/>
</dbReference>
<dbReference type="STRING" id="946122.A0A0C2XC85"/>
<feature type="region of interest" description="Disordered" evidence="9">
    <location>
        <begin position="243"/>
        <end position="265"/>
    </location>
</feature>
<dbReference type="SMART" id="SM00355">
    <property type="entry name" value="ZnF_C2H2"/>
    <property type="match status" value="3"/>
</dbReference>
<gene>
    <name evidence="11" type="ORF">M378DRAFT_322370</name>
</gene>
<feature type="compositionally biased region" description="Polar residues" evidence="9">
    <location>
        <begin position="83"/>
        <end position="96"/>
    </location>
</feature>
<organism evidence="11 12">
    <name type="scientific">Amanita muscaria (strain Koide BX008)</name>
    <dbReference type="NCBI Taxonomy" id="946122"/>
    <lineage>
        <taxon>Eukaryota</taxon>
        <taxon>Fungi</taxon>
        <taxon>Dikarya</taxon>
        <taxon>Basidiomycota</taxon>
        <taxon>Agaricomycotina</taxon>
        <taxon>Agaricomycetes</taxon>
        <taxon>Agaricomycetidae</taxon>
        <taxon>Agaricales</taxon>
        <taxon>Pluteineae</taxon>
        <taxon>Amanitaceae</taxon>
        <taxon>Amanita</taxon>
    </lineage>
</organism>
<dbReference type="AlphaFoldDB" id="A0A0C2XC85"/>
<keyword evidence="4" id="KW-0862">Zinc</keyword>
<dbReference type="InParanoid" id="A0A0C2XC85"/>
<evidence type="ECO:0000256" key="3">
    <source>
        <dbReference type="ARBA" id="ARBA00022771"/>
    </source>
</evidence>
<keyword evidence="6" id="KW-0804">Transcription</keyword>
<dbReference type="SUPFAM" id="SSF57667">
    <property type="entry name" value="beta-beta-alpha zinc fingers"/>
    <property type="match status" value="2"/>
</dbReference>
<comment type="subcellular location">
    <subcellularLocation>
        <location evidence="1">Nucleus</location>
    </subcellularLocation>
</comment>
<evidence type="ECO:0000256" key="2">
    <source>
        <dbReference type="ARBA" id="ARBA00022723"/>
    </source>
</evidence>
<dbReference type="PROSITE" id="PS00028">
    <property type="entry name" value="ZINC_FINGER_C2H2_1"/>
    <property type="match status" value="3"/>
</dbReference>
<dbReference type="GO" id="GO:0008270">
    <property type="term" value="F:zinc ion binding"/>
    <property type="evidence" value="ECO:0007669"/>
    <property type="project" value="UniProtKB-KW"/>
</dbReference>
<evidence type="ECO:0000256" key="7">
    <source>
        <dbReference type="ARBA" id="ARBA00023242"/>
    </source>
</evidence>
<feature type="domain" description="C2H2-type" evidence="10">
    <location>
        <begin position="330"/>
        <end position="358"/>
    </location>
</feature>
<protein>
    <recommendedName>
        <fullName evidence="10">C2H2-type domain-containing protein</fullName>
    </recommendedName>
</protein>
<keyword evidence="2" id="KW-0479">Metal-binding</keyword>
<dbReference type="GO" id="GO:0006357">
    <property type="term" value="P:regulation of transcription by RNA polymerase II"/>
    <property type="evidence" value="ECO:0007669"/>
    <property type="project" value="TreeGrafter"/>
</dbReference>
<feature type="compositionally biased region" description="Low complexity" evidence="9">
    <location>
        <begin position="243"/>
        <end position="264"/>
    </location>
</feature>
<feature type="domain" description="C2H2-type" evidence="10">
    <location>
        <begin position="299"/>
        <end position="329"/>
    </location>
</feature>
<dbReference type="GO" id="GO:0005634">
    <property type="term" value="C:nucleus"/>
    <property type="evidence" value="ECO:0007669"/>
    <property type="project" value="UniProtKB-SubCell"/>
</dbReference>
<evidence type="ECO:0000256" key="6">
    <source>
        <dbReference type="ARBA" id="ARBA00023163"/>
    </source>
</evidence>
<dbReference type="InterPro" id="IPR036236">
    <property type="entry name" value="Znf_C2H2_sf"/>
</dbReference>
<dbReference type="HOGENOM" id="CLU_729817_0_0_1"/>
<keyword evidence="12" id="KW-1185">Reference proteome</keyword>
<name>A0A0C2XC85_AMAMK</name>
<keyword evidence="7" id="KW-0539">Nucleus</keyword>
<evidence type="ECO:0000256" key="4">
    <source>
        <dbReference type="ARBA" id="ARBA00022833"/>
    </source>
</evidence>
<evidence type="ECO:0000313" key="11">
    <source>
        <dbReference type="EMBL" id="KIL66981.1"/>
    </source>
</evidence>
<keyword evidence="5" id="KW-0805">Transcription regulation</keyword>